<name>A0A8D5AL38_9GAMM</name>
<dbReference type="RefSeq" id="WP_221047556.1">
    <property type="nucleotide sequence ID" value="NZ_AP019782.1"/>
</dbReference>
<dbReference type="AlphaFoldDB" id="A0A8D5AL38"/>
<keyword evidence="1" id="KW-1133">Transmembrane helix</keyword>
<dbReference type="EMBL" id="AP019782">
    <property type="protein sequence ID" value="BBL72434.1"/>
    <property type="molecule type" value="Genomic_DNA"/>
</dbReference>
<evidence type="ECO:0000313" key="3">
    <source>
        <dbReference type="EMBL" id="BBL72434.1"/>
    </source>
</evidence>
<feature type="transmembrane region" description="Helical" evidence="1">
    <location>
        <begin position="6"/>
        <end position="24"/>
    </location>
</feature>
<proteinExistence type="predicted"/>
<keyword evidence="1" id="KW-0472">Membrane</keyword>
<gene>
    <name evidence="3" type="ORF">MoryE10_30400</name>
</gene>
<evidence type="ECO:0000313" key="4">
    <source>
        <dbReference type="Proteomes" id="UP000824988"/>
    </source>
</evidence>
<reference evidence="3" key="1">
    <citation type="submission" date="2019-06" db="EMBL/GenBank/DDBJ databases">
        <title>Complete genome sequence of Methylogaea oryzae strain JCM16910.</title>
        <authorList>
            <person name="Asakawa S."/>
        </authorList>
    </citation>
    <scope>NUCLEOTIDE SEQUENCE</scope>
    <source>
        <strain evidence="3">E10</strain>
    </source>
</reference>
<sequence>MSLSVVEIVLLLTVGGWLLLRHFGNRYEDSRRRRSAMDYVLLLRRLLEHLPQHRGMANALLRGDASFRDKLQAMQATVSRDLREIERHPSHSDTARWRRIKADWETLSAGVASLEPQQSFARHTQLIAQAIFLLDDVDKAHDLAVDLRDGAGDLLMAAIGRLPRLMEAVGQARGIGSGAAAEGRTTTATRVKLLYLDDQIGTVAQATFQGLEAALRGGRGVQGGLGPDAVGQSRKLVDEFRAMLQNELLGRERIRIAAGDYFAGGTRVIEDGLGLFDAMVALAIGQAGRLELQRRASYRQAWGFFLAFAAASIGAGLSLGAA</sequence>
<accession>A0A8D5AL38</accession>
<evidence type="ECO:0000256" key="1">
    <source>
        <dbReference type="SAM" id="Phobius"/>
    </source>
</evidence>
<organism evidence="3 4">
    <name type="scientific">Methylogaea oryzae</name>
    <dbReference type="NCBI Taxonomy" id="1295382"/>
    <lineage>
        <taxon>Bacteria</taxon>
        <taxon>Pseudomonadati</taxon>
        <taxon>Pseudomonadota</taxon>
        <taxon>Gammaproteobacteria</taxon>
        <taxon>Methylococcales</taxon>
        <taxon>Methylococcaceae</taxon>
        <taxon>Methylogaea</taxon>
    </lineage>
</organism>
<dbReference type="Pfam" id="PF08376">
    <property type="entry name" value="NIT"/>
    <property type="match status" value="1"/>
</dbReference>
<dbReference type="Proteomes" id="UP000824988">
    <property type="component" value="Chromosome"/>
</dbReference>
<keyword evidence="4" id="KW-1185">Reference proteome</keyword>
<feature type="domain" description="Nitrate/nitrite sensing protein" evidence="2">
    <location>
        <begin position="46"/>
        <end position="212"/>
    </location>
</feature>
<protein>
    <recommendedName>
        <fullName evidence="2">Nitrate/nitrite sensing protein domain-containing protein</fullName>
    </recommendedName>
</protein>
<keyword evidence="1" id="KW-0812">Transmembrane</keyword>
<dbReference type="InterPro" id="IPR013587">
    <property type="entry name" value="Nitrate/nitrite_sensing"/>
</dbReference>
<dbReference type="KEGG" id="moz:MoryE10_30400"/>
<feature type="transmembrane region" description="Helical" evidence="1">
    <location>
        <begin position="301"/>
        <end position="321"/>
    </location>
</feature>
<evidence type="ECO:0000259" key="2">
    <source>
        <dbReference type="Pfam" id="PF08376"/>
    </source>
</evidence>